<proteinExistence type="predicted"/>
<protein>
    <submittedName>
        <fullName evidence="3">SagB-type dehydrogenase family enzyme</fullName>
    </submittedName>
</protein>
<gene>
    <name evidence="3" type="ORF">FHS23_003370</name>
</gene>
<organism evidence="3 4">
    <name type="scientific">Prauserella isguenensis</name>
    <dbReference type="NCBI Taxonomy" id="1470180"/>
    <lineage>
        <taxon>Bacteria</taxon>
        <taxon>Bacillati</taxon>
        <taxon>Actinomycetota</taxon>
        <taxon>Actinomycetes</taxon>
        <taxon>Pseudonocardiales</taxon>
        <taxon>Pseudonocardiaceae</taxon>
        <taxon>Prauserella</taxon>
    </lineage>
</organism>
<name>A0A839S3K6_9PSEU</name>
<keyword evidence="4" id="KW-1185">Reference proteome</keyword>
<dbReference type="Proteomes" id="UP000550714">
    <property type="component" value="Unassembled WGS sequence"/>
</dbReference>
<feature type="compositionally biased region" description="Low complexity" evidence="1">
    <location>
        <begin position="45"/>
        <end position="68"/>
    </location>
</feature>
<dbReference type="CDD" id="cd02142">
    <property type="entry name" value="McbC_SagB-like_oxidoreductase"/>
    <property type="match status" value="1"/>
</dbReference>
<evidence type="ECO:0000313" key="4">
    <source>
        <dbReference type="Proteomes" id="UP000550714"/>
    </source>
</evidence>
<dbReference type="GO" id="GO:0016491">
    <property type="term" value="F:oxidoreductase activity"/>
    <property type="evidence" value="ECO:0007669"/>
    <property type="project" value="InterPro"/>
</dbReference>
<dbReference type="InterPro" id="IPR020051">
    <property type="entry name" value="SagB-type_dehydrogenase"/>
</dbReference>
<accession>A0A839S3K6</accession>
<evidence type="ECO:0000313" key="3">
    <source>
        <dbReference type="EMBL" id="MBB3052336.1"/>
    </source>
</evidence>
<dbReference type="NCBIfam" id="TIGR03605">
    <property type="entry name" value="antibiot_sagB"/>
    <property type="match status" value="1"/>
</dbReference>
<dbReference type="AlphaFoldDB" id="A0A839S3K6"/>
<dbReference type="Gene3D" id="3.40.109.10">
    <property type="entry name" value="NADH Oxidase"/>
    <property type="match status" value="1"/>
</dbReference>
<dbReference type="SUPFAM" id="SSF55469">
    <property type="entry name" value="FMN-dependent nitroreductase-like"/>
    <property type="match status" value="1"/>
</dbReference>
<reference evidence="3 4" key="1">
    <citation type="submission" date="2020-08" db="EMBL/GenBank/DDBJ databases">
        <title>Genomic Encyclopedia of Type Strains, Phase III (KMG-III): the genomes of soil and plant-associated and newly described type strains.</title>
        <authorList>
            <person name="Whitman W."/>
        </authorList>
    </citation>
    <scope>NUCLEOTIDE SEQUENCE [LARGE SCALE GENOMIC DNA]</scope>
    <source>
        <strain evidence="3 4">CECT 8577</strain>
    </source>
</reference>
<dbReference type="InterPro" id="IPR029479">
    <property type="entry name" value="Nitroreductase"/>
</dbReference>
<feature type="compositionally biased region" description="Low complexity" evidence="1">
    <location>
        <begin position="90"/>
        <end position="100"/>
    </location>
</feature>
<comment type="caution">
    <text evidence="3">The sequence shown here is derived from an EMBL/GenBank/DDBJ whole genome shotgun (WGS) entry which is preliminary data.</text>
</comment>
<feature type="compositionally biased region" description="Basic and acidic residues" evidence="1">
    <location>
        <begin position="1"/>
        <end position="17"/>
    </location>
</feature>
<dbReference type="RefSeq" id="WP_183656386.1">
    <property type="nucleotide sequence ID" value="NZ_JACHWU010000004.1"/>
</dbReference>
<dbReference type="EMBL" id="JACHWU010000004">
    <property type="protein sequence ID" value="MBB3052336.1"/>
    <property type="molecule type" value="Genomic_DNA"/>
</dbReference>
<evidence type="ECO:0000256" key="1">
    <source>
        <dbReference type="SAM" id="MobiDB-lite"/>
    </source>
</evidence>
<feature type="domain" description="Nitroreductase" evidence="2">
    <location>
        <begin position="172"/>
        <end position="354"/>
    </location>
</feature>
<dbReference type="PANTHER" id="PTHR43745">
    <property type="entry name" value="NITROREDUCTASE MJ1384-RELATED"/>
    <property type="match status" value="1"/>
</dbReference>
<dbReference type="Pfam" id="PF00881">
    <property type="entry name" value="Nitroreductase"/>
    <property type="match status" value="1"/>
</dbReference>
<dbReference type="PANTHER" id="PTHR43745:SF2">
    <property type="entry name" value="NITROREDUCTASE MJ1384-RELATED"/>
    <property type="match status" value="1"/>
</dbReference>
<dbReference type="InterPro" id="IPR052544">
    <property type="entry name" value="Bacteriocin_Proc_Enz"/>
</dbReference>
<sequence length="357" mass="38860">MGEPLSHDWGSEYDRQHTAGYAEWPPGVEPQHPYPQQAHPEHAYPVHPAQPHPQSHPEQPHPQHVPAPGHHTAPNASASGRHALPDPDDVPYAPADSAATPPEPEPAAPPQPHPADETGTGPAARDTVQRALAVHRLLNGQTPPSPDPLPALRRIPLPDVEPPRIDLVKTLVKRRSWDVFAHRGLDLAALSGLLRFALGVQRFEPAYGSEHHPMGMAPSGDGLDLLRAYVLIRGTDILEPGVYRYEAIAHELTLLTTTDPVRPLQQVYWQPEFAAAPVAIALTTQMDVAYERKPLRHYRTMHVDSGIAVQNVYLIATALGLACCAVSDFDDANLSQLLGVPESEIPTMLIPVGHPPE</sequence>
<feature type="compositionally biased region" description="Pro residues" evidence="1">
    <location>
        <begin position="101"/>
        <end position="113"/>
    </location>
</feature>
<feature type="region of interest" description="Disordered" evidence="1">
    <location>
        <begin position="1"/>
        <end position="124"/>
    </location>
</feature>
<evidence type="ECO:0000259" key="2">
    <source>
        <dbReference type="Pfam" id="PF00881"/>
    </source>
</evidence>
<dbReference type="InterPro" id="IPR000415">
    <property type="entry name" value="Nitroreductase-like"/>
</dbReference>